<dbReference type="AlphaFoldDB" id="A0A409YDM4"/>
<accession>A0A409YDM4</accession>
<feature type="compositionally biased region" description="Polar residues" evidence="1">
    <location>
        <begin position="83"/>
        <end position="96"/>
    </location>
</feature>
<dbReference type="STRING" id="181874.A0A409YDM4"/>
<feature type="region of interest" description="Disordered" evidence="1">
    <location>
        <begin position="1"/>
        <end position="264"/>
    </location>
</feature>
<evidence type="ECO:0000256" key="1">
    <source>
        <dbReference type="SAM" id="MobiDB-lite"/>
    </source>
</evidence>
<reference evidence="3 4" key="1">
    <citation type="journal article" date="2018" name="Evol. Lett.">
        <title>Horizontal gene cluster transfer increased hallucinogenic mushroom diversity.</title>
        <authorList>
            <person name="Reynolds H.T."/>
            <person name="Vijayakumar V."/>
            <person name="Gluck-Thaler E."/>
            <person name="Korotkin H.B."/>
            <person name="Matheny P.B."/>
            <person name="Slot J.C."/>
        </authorList>
    </citation>
    <scope>NUCLEOTIDE SEQUENCE [LARGE SCALE GENOMIC DNA]</scope>
    <source>
        <strain evidence="3 4">2629</strain>
    </source>
</reference>
<organism evidence="3 4">
    <name type="scientific">Panaeolus cyanescens</name>
    <dbReference type="NCBI Taxonomy" id="181874"/>
    <lineage>
        <taxon>Eukaryota</taxon>
        <taxon>Fungi</taxon>
        <taxon>Dikarya</taxon>
        <taxon>Basidiomycota</taxon>
        <taxon>Agaricomycotina</taxon>
        <taxon>Agaricomycetes</taxon>
        <taxon>Agaricomycetidae</taxon>
        <taxon>Agaricales</taxon>
        <taxon>Agaricineae</taxon>
        <taxon>Galeropsidaceae</taxon>
        <taxon>Panaeolus</taxon>
    </lineage>
</organism>
<evidence type="ECO:0000259" key="2">
    <source>
        <dbReference type="Pfam" id="PF20149"/>
    </source>
</evidence>
<gene>
    <name evidence="3" type="ORF">CVT24_000402</name>
</gene>
<evidence type="ECO:0000313" key="4">
    <source>
        <dbReference type="Proteomes" id="UP000284842"/>
    </source>
</evidence>
<comment type="caution">
    <text evidence="3">The sequence shown here is derived from an EMBL/GenBank/DDBJ whole genome shotgun (WGS) entry which is preliminary data.</text>
</comment>
<dbReference type="InParanoid" id="A0A409YDM4"/>
<dbReference type="Pfam" id="PF20149">
    <property type="entry name" value="DUF6532"/>
    <property type="match status" value="1"/>
</dbReference>
<feature type="compositionally biased region" description="Basic and acidic residues" evidence="1">
    <location>
        <begin position="70"/>
        <end position="82"/>
    </location>
</feature>
<dbReference type="InterPro" id="IPR045341">
    <property type="entry name" value="DUF6532"/>
</dbReference>
<dbReference type="Proteomes" id="UP000284842">
    <property type="component" value="Unassembled WGS sequence"/>
</dbReference>
<feature type="domain" description="DUF6532" evidence="2">
    <location>
        <begin position="305"/>
        <end position="544"/>
    </location>
</feature>
<feature type="compositionally biased region" description="Acidic residues" evidence="1">
    <location>
        <begin position="106"/>
        <end position="130"/>
    </location>
</feature>
<name>A0A409YDM4_9AGAR</name>
<dbReference type="EMBL" id="NHTK01001271">
    <property type="protein sequence ID" value="PPR01106.1"/>
    <property type="molecule type" value="Genomic_DNA"/>
</dbReference>
<evidence type="ECO:0000313" key="3">
    <source>
        <dbReference type="EMBL" id="PPR01106.1"/>
    </source>
</evidence>
<keyword evidence="4" id="KW-1185">Reference proteome</keyword>
<sequence length="590" mass="64312">MSSPSDGRVHKTRGLQKKTVQTTNEKATGRSHRKAKETAVKKMSTTESTKKTGYKRRSKGDTDSEEDGGQDERPKKKTKSADRVSTSKQSGQSQKRVASRRQVIQSEEEVTASDSDPDSNSEASNSEEESVSSSTAGAGKANTSGGNSDDDDDDEDDDDNKEDKSDGDLGALFDSEMPLDVSEHVGSDTDLPSRIFEDTTEPLFSHKKSDALDNTDADTSPPSSKKTKADVVFNDERPQSVTTHKILSKNDKKKSRKAGIQTSQNVTKISTDALKSESSFASSSSDTIGAQTPEVQQVIHEGILLVEKDLLTVHAWPEHLKTDAYRRKVLRKAAKAWAHKSPSYASVKEQLEVDPAMVRLMGKLVIIYTPCTASIHSHFWPSWETEAGKAGLAPFRLGVGPDCAARVAALTAGHVYVYPGKWNIDEVKLPDGSVVEKPIWVPDEYARSGNKRLGQAYLNDAIPSLIIDAMFGELPNWGHRHQSVFQASNPDYPDEPEAPISLIALAATALYAALKSWTNGTPTKGRFSGDAYRAVFKKHESTLLSFKDTAPYTFHHIMHSLYKKVCPNNGTVAGGEDSGPLLTIDMASLD</sequence>
<feature type="compositionally biased region" description="Acidic residues" evidence="1">
    <location>
        <begin position="148"/>
        <end position="160"/>
    </location>
</feature>
<proteinExistence type="predicted"/>
<dbReference type="OrthoDB" id="3225557at2759"/>
<protein>
    <recommendedName>
        <fullName evidence="2">DUF6532 domain-containing protein</fullName>
    </recommendedName>
</protein>